<dbReference type="SMART" id="SM00387">
    <property type="entry name" value="HATPase_c"/>
    <property type="match status" value="1"/>
</dbReference>
<dbReference type="InterPro" id="IPR004358">
    <property type="entry name" value="Sig_transdc_His_kin-like_C"/>
</dbReference>
<dbReference type="GO" id="GO:0005886">
    <property type="term" value="C:plasma membrane"/>
    <property type="evidence" value="ECO:0007669"/>
    <property type="project" value="TreeGrafter"/>
</dbReference>
<dbReference type="SUPFAM" id="SSF55781">
    <property type="entry name" value="GAF domain-like"/>
    <property type="match status" value="1"/>
</dbReference>
<dbReference type="VEuPathDB" id="FungiDB:Malapachy_1004"/>
<dbReference type="RefSeq" id="XP_017992314.1">
    <property type="nucleotide sequence ID" value="XM_018135516.1"/>
</dbReference>
<dbReference type="SMART" id="SM00448">
    <property type="entry name" value="REC"/>
    <property type="match status" value="1"/>
</dbReference>
<dbReference type="GO" id="GO:0000155">
    <property type="term" value="F:phosphorelay sensor kinase activity"/>
    <property type="evidence" value="ECO:0007669"/>
    <property type="project" value="InterPro"/>
</dbReference>
<evidence type="ECO:0000256" key="5">
    <source>
        <dbReference type="ARBA" id="ARBA00022777"/>
    </source>
</evidence>
<dbReference type="InterPro" id="IPR005467">
    <property type="entry name" value="His_kinase_dom"/>
</dbReference>
<dbReference type="PANTHER" id="PTHR43047">
    <property type="entry name" value="TWO-COMPONENT HISTIDINE PROTEIN KINASE"/>
    <property type="match status" value="1"/>
</dbReference>
<dbReference type="EMBL" id="LGAV01000003">
    <property type="protein sequence ID" value="KOS14682.1"/>
    <property type="molecule type" value="Genomic_DNA"/>
</dbReference>
<feature type="domain" description="Response regulatory" evidence="9">
    <location>
        <begin position="912"/>
        <end position="1039"/>
    </location>
</feature>
<evidence type="ECO:0000313" key="11">
    <source>
        <dbReference type="Proteomes" id="UP000037751"/>
    </source>
</evidence>
<dbReference type="InterPro" id="IPR001789">
    <property type="entry name" value="Sig_transdc_resp-reg_receiver"/>
</dbReference>
<feature type="domain" description="Histidine kinase" evidence="8">
    <location>
        <begin position="398"/>
        <end position="653"/>
    </location>
</feature>
<dbReference type="Pfam" id="PF00512">
    <property type="entry name" value="HisKA"/>
    <property type="match status" value="1"/>
</dbReference>
<sequence length="1042" mass="114881">MGPKLGEDSKDADHLDALRQKGLFPFKVVSEWTHSSRPDIFQDETGWSQSLSAHSLYLDDEQALVVPDVNKDWRFAKSPFRQSFQFFVSVPLKGFNGELIGAFSLADIEKRGPVTATDMKKILDLSGMVSDVIQLSLNSAELSRRDQLKRSTEYFLQHFLNDRERDNDDGADTLQASEGTQSNDGSQISHASEDYLRIYNFAAQTLQVSMDVSGVVIFDLSSFVLVSKLSHTMGKSVEEVHHARLIKHQSHGDRDEDDSAGDTTALLPPLPVLGSSEFLSPTELRHQPMDTETVSTICKFLTHTQLGRQFRHSIPSVFAKLLPVEAKDPLFVPIMGVERQPFALICCYGRPGEYAFVLDQMIHTATQHIRAIGYMMMDVIMKHNVVLADRAKSSFISSMSHELRTPLHGILASAELLLDTNLDKLQQSYAQTIASCGHGLLDLVNHVLDYTKLSSNSTNVKKKKHVQLAECDLTTLIQEVCDSSFVGQLSPSRLPDGANGGLGSVYDPQNASTGPTNDAGSIELLIDIEKRQQGWNVLCDTGGLRRVLMNLIGNSLKFTSDGYVKVSLRKLYKSNNRMRVSFHVRDTGIGISRSFLDQHLFQPFSQENPLGGGTGLGLSIVSEIVSSFDGGTVNVESTSGKGTDIVVSCELDAPSPTPTTYQPQLQVNHAYVVHLIGFTSSPAHEALRQVLSTYVTVWWGFDLSSKDVSEEELLHTMASRSKEIFILNNHSDFLHKVLEQRNSLQWRLPPIVTLTDIEDKGHATASCNKYHAQGGTAEFLLKPAGPSRLEIVLRQCINALEALPGASEPHFSGDGSHFQVPAAIASITTSPVVKTPVSSREAMVAKLKKLQIVEEEAPILPPTMVQLTPISASDPHVVQELRSLDPIPNSPATCLGTTTTTTHDNHGNGVFRVLFVDDNMVNRQVLRAYLKKLQISYVEAVDGCEAIAFYGAYPPDYFDLILMDYTMPNIDGMVATRTIRKMEERRILMDASCPRTAIYMLSGTSTDDIMRMNLAAGADGYLVKPLSFKVLVPLVDSLRTST</sequence>
<dbReference type="CDD" id="cd17546">
    <property type="entry name" value="REC_hyHK_CKI1_RcsC-like"/>
    <property type="match status" value="1"/>
</dbReference>
<keyword evidence="11" id="KW-1185">Reference proteome</keyword>
<dbReference type="SUPFAM" id="SSF55874">
    <property type="entry name" value="ATPase domain of HSP90 chaperone/DNA topoisomerase II/histidine kinase"/>
    <property type="match status" value="1"/>
</dbReference>
<evidence type="ECO:0000256" key="2">
    <source>
        <dbReference type="ARBA" id="ARBA00012438"/>
    </source>
</evidence>
<dbReference type="Gene3D" id="3.30.565.10">
    <property type="entry name" value="Histidine kinase-like ATPase, C-terminal domain"/>
    <property type="match status" value="1"/>
</dbReference>
<dbReference type="InterPro" id="IPR011006">
    <property type="entry name" value="CheY-like_superfamily"/>
</dbReference>
<feature type="compositionally biased region" description="Polar residues" evidence="7">
    <location>
        <begin position="174"/>
        <end position="187"/>
    </location>
</feature>
<dbReference type="PROSITE" id="PS50109">
    <property type="entry name" value="HIS_KIN"/>
    <property type="match status" value="1"/>
</dbReference>
<feature type="modified residue" description="4-aspartylphosphate" evidence="6">
    <location>
        <position position="964"/>
    </location>
</feature>
<dbReference type="SUPFAM" id="SSF47384">
    <property type="entry name" value="Homodimeric domain of signal transducing histidine kinase"/>
    <property type="match status" value="1"/>
</dbReference>
<keyword evidence="4" id="KW-0808">Transferase</keyword>
<keyword evidence="5 10" id="KW-0418">Kinase</keyword>
<dbReference type="InterPro" id="IPR036890">
    <property type="entry name" value="HATPase_C_sf"/>
</dbReference>
<dbReference type="EC" id="2.7.13.3" evidence="2"/>
<reference evidence="10 11" key="1">
    <citation type="submission" date="2015-07" db="EMBL/GenBank/DDBJ databases">
        <title>Draft Genome Sequence of Malassezia furfur CBS1878 and Malassezia pachydermatis CBS1879.</title>
        <authorList>
            <person name="Triana S."/>
            <person name="Ohm R."/>
            <person name="Gonzalez A."/>
            <person name="DeCock H."/>
            <person name="Restrepo S."/>
            <person name="Celis A."/>
        </authorList>
    </citation>
    <scope>NUCLEOTIDE SEQUENCE [LARGE SCALE GENOMIC DNA]</scope>
    <source>
        <strain evidence="10 11">CBS 1879</strain>
    </source>
</reference>
<dbReference type="Pfam" id="PF00072">
    <property type="entry name" value="Response_reg"/>
    <property type="match status" value="1"/>
</dbReference>
<dbReference type="Gene3D" id="3.40.50.2300">
    <property type="match status" value="1"/>
</dbReference>
<evidence type="ECO:0000256" key="6">
    <source>
        <dbReference type="PROSITE-ProRule" id="PRU00169"/>
    </source>
</evidence>
<dbReference type="CDD" id="cd00082">
    <property type="entry name" value="HisKA"/>
    <property type="match status" value="1"/>
</dbReference>
<feature type="region of interest" description="Disordered" evidence="7">
    <location>
        <begin position="248"/>
        <end position="271"/>
    </location>
</feature>
<dbReference type="PROSITE" id="PS50110">
    <property type="entry name" value="RESPONSE_REGULATORY"/>
    <property type="match status" value="1"/>
</dbReference>
<evidence type="ECO:0000259" key="8">
    <source>
        <dbReference type="PROSITE" id="PS50109"/>
    </source>
</evidence>
<dbReference type="GeneID" id="28727391"/>
<evidence type="ECO:0000259" key="9">
    <source>
        <dbReference type="PROSITE" id="PS50110"/>
    </source>
</evidence>
<feature type="region of interest" description="Disordered" evidence="7">
    <location>
        <begin position="166"/>
        <end position="187"/>
    </location>
</feature>
<dbReference type="OrthoDB" id="21225at2759"/>
<dbReference type="STRING" id="77020.A0A0M9VPV6"/>
<protein>
    <recommendedName>
        <fullName evidence="2">histidine kinase</fullName>
        <ecNumber evidence="2">2.7.13.3</ecNumber>
    </recommendedName>
</protein>
<dbReference type="Proteomes" id="UP000037751">
    <property type="component" value="Unassembled WGS sequence"/>
</dbReference>
<dbReference type="InterPro" id="IPR003594">
    <property type="entry name" value="HATPase_dom"/>
</dbReference>
<dbReference type="InterPro" id="IPR036097">
    <property type="entry name" value="HisK_dim/P_sf"/>
</dbReference>
<dbReference type="FunFam" id="1.10.287.130:FF:000023">
    <property type="entry name" value="Sensor histidine kinase/response regulator, putative"/>
    <property type="match status" value="1"/>
</dbReference>
<comment type="caution">
    <text evidence="10">The sequence shown here is derived from an EMBL/GenBank/DDBJ whole genome shotgun (WGS) entry which is preliminary data.</text>
</comment>
<proteinExistence type="predicted"/>
<gene>
    <name evidence="10" type="ORF">Malapachy_1004</name>
</gene>
<evidence type="ECO:0000256" key="3">
    <source>
        <dbReference type="ARBA" id="ARBA00022553"/>
    </source>
</evidence>
<evidence type="ECO:0000313" key="10">
    <source>
        <dbReference type="EMBL" id="KOS14682.1"/>
    </source>
</evidence>
<evidence type="ECO:0000256" key="4">
    <source>
        <dbReference type="ARBA" id="ARBA00022679"/>
    </source>
</evidence>
<evidence type="ECO:0000256" key="1">
    <source>
        <dbReference type="ARBA" id="ARBA00000085"/>
    </source>
</evidence>
<dbReference type="PANTHER" id="PTHR43047:SF72">
    <property type="entry name" value="OSMOSENSING HISTIDINE PROTEIN KINASE SLN1"/>
    <property type="match status" value="1"/>
</dbReference>
<organism evidence="10 11">
    <name type="scientific">Malassezia pachydermatis</name>
    <dbReference type="NCBI Taxonomy" id="77020"/>
    <lineage>
        <taxon>Eukaryota</taxon>
        <taxon>Fungi</taxon>
        <taxon>Dikarya</taxon>
        <taxon>Basidiomycota</taxon>
        <taxon>Ustilaginomycotina</taxon>
        <taxon>Malasseziomycetes</taxon>
        <taxon>Malasseziales</taxon>
        <taxon>Malasseziaceae</taxon>
        <taxon>Malassezia</taxon>
    </lineage>
</organism>
<keyword evidence="3 6" id="KW-0597">Phosphoprotein</keyword>
<evidence type="ECO:0000256" key="7">
    <source>
        <dbReference type="SAM" id="MobiDB-lite"/>
    </source>
</evidence>
<dbReference type="Pfam" id="PF02518">
    <property type="entry name" value="HATPase_c"/>
    <property type="match status" value="1"/>
</dbReference>
<dbReference type="SMART" id="SM00388">
    <property type="entry name" value="HisKA"/>
    <property type="match status" value="1"/>
</dbReference>
<dbReference type="SUPFAM" id="SSF52172">
    <property type="entry name" value="CheY-like"/>
    <property type="match status" value="1"/>
</dbReference>
<dbReference type="AlphaFoldDB" id="A0A0M9VPV6"/>
<dbReference type="InterPro" id="IPR003661">
    <property type="entry name" value="HisK_dim/P_dom"/>
</dbReference>
<dbReference type="PRINTS" id="PR00344">
    <property type="entry name" value="BCTRLSENSOR"/>
</dbReference>
<comment type="catalytic activity">
    <reaction evidence="1">
        <text>ATP + protein L-histidine = ADP + protein N-phospho-L-histidine.</text>
        <dbReference type="EC" id="2.7.13.3"/>
    </reaction>
</comment>
<accession>A0A0M9VPV6</accession>
<name>A0A0M9VPV6_9BASI</name>
<dbReference type="Gene3D" id="1.10.287.130">
    <property type="match status" value="1"/>
</dbReference>
<dbReference type="GO" id="GO:0009927">
    <property type="term" value="F:histidine phosphotransfer kinase activity"/>
    <property type="evidence" value="ECO:0007669"/>
    <property type="project" value="TreeGrafter"/>
</dbReference>